<keyword evidence="1" id="KW-0812">Transmembrane</keyword>
<dbReference type="AlphaFoldDB" id="A0A0D9S9C6"/>
<evidence type="ECO:0000256" key="1">
    <source>
        <dbReference type="SAM" id="Phobius"/>
    </source>
</evidence>
<dbReference type="Bgee" id="ENSCSAG00000000540">
    <property type="expression patterns" value="Expressed in liver and 7 other cell types or tissues"/>
</dbReference>
<sequence length="62" mass="7123">MDQLVFKETIWNDAFWQNPWDQGGLAVIILFITAILLLILFAIVFGLLTSTENTQHEEGEEE</sequence>
<keyword evidence="1" id="KW-0472">Membrane</keyword>
<feature type="transmembrane region" description="Helical" evidence="1">
    <location>
        <begin position="25"/>
        <end position="48"/>
    </location>
</feature>
<accession>A0A0D9S9C6</accession>
<reference evidence="2" key="3">
    <citation type="submission" date="2025-09" db="UniProtKB">
        <authorList>
            <consortium name="Ensembl"/>
        </authorList>
    </citation>
    <scope>IDENTIFICATION</scope>
</reference>
<evidence type="ECO:0000313" key="3">
    <source>
        <dbReference type="Proteomes" id="UP000029965"/>
    </source>
</evidence>
<dbReference type="eggNOG" id="ENOG502RWMW">
    <property type="taxonomic scope" value="Eukaryota"/>
</dbReference>
<reference evidence="2" key="2">
    <citation type="submission" date="2025-08" db="UniProtKB">
        <authorList>
            <consortium name="Ensembl"/>
        </authorList>
    </citation>
    <scope>IDENTIFICATION</scope>
</reference>
<reference evidence="2 3" key="1">
    <citation type="submission" date="2014-03" db="EMBL/GenBank/DDBJ databases">
        <authorList>
            <person name="Warren W."/>
            <person name="Wilson R.K."/>
        </authorList>
    </citation>
    <scope>NUCLEOTIDE SEQUENCE</scope>
</reference>
<dbReference type="GeneTree" id="ENSGT00940000165228"/>
<proteinExistence type="predicted"/>
<gene>
    <name evidence="2" type="primary">SMIM6</name>
</gene>
<keyword evidence="1" id="KW-1133">Transmembrane helix</keyword>
<dbReference type="EMBL" id="AQIB01117544">
    <property type="status" value="NOT_ANNOTATED_CDS"/>
    <property type="molecule type" value="Genomic_DNA"/>
</dbReference>
<protein>
    <submittedName>
        <fullName evidence="2">Endoregulin</fullName>
    </submittedName>
    <submittedName>
        <fullName evidence="2">Small integral membrane protein 6</fullName>
    </submittedName>
</protein>
<dbReference type="Proteomes" id="UP000029965">
    <property type="component" value="Chromosome 16"/>
</dbReference>
<name>A0A0D9S9C6_CHLSB</name>
<evidence type="ECO:0000313" key="2">
    <source>
        <dbReference type="Ensembl" id="ENSCSAP00000017465.1"/>
    </source>
</evidence>
<organism evidence="2 3">
    <name type="scientific">Chlorocebus sabaeus</name>
    <name type="common">Green monkey</name>
    <name type="synonym">Simia sabaea</name>
    <dbReference type="NCBI Taxonomy" id="60711"/>
    <lineage>
        <taxon>Eukaryota</taxon>
        <taxon>Metazoa</taxon>
        <taxon>Chordata</taxon>
        <taxon>Craniata</taxon>
        <taxon>Vertebrata</taxon>
        <taxon>Euteleostomi</taxon>
        <taxon>Mammalia</taxon>
        <taxon>Eutheria</taxon>
        <taxon>Euarchontoglires</taxon>
        <taxon>Primates</taxon>
        <taxon>Haplorrhini</taxon>
        <taxon>Catarrhini</taxon>
        <taxon>Cercopithecidae</taxon>
        <taxon>Cercopithecinae</taxon>
        <taxon>Chlorocebus</taxon>
    </lineage>
</organism>
<dbReference type="OMA" id="LMTKQDI"/>
<dbReference type="Ensembl" id="ENSCSAT00000017995.1">
    <property type="protein sequence ID" value="ENSCSAP00000017465.1"/>
    <property type="gene ID" value="ENSCSAG00000000540.1"/>
</dbReference>
<keyword evidence="3" id="KW-1185">Reference proteome</keyword>